<proteinExistence type="predicted"/>
<evidence type="ECO:0000313" key="2">
    <source>
        <dbReference type="Proteomes" id="UP000594638"/>
    </source>
</evidence>
<dbReference type="AlphaFoldDB" id="A0A8S0PC82"/>
<evidence type="ECO:0000313" key="1">
    <source>
        <dbReference type="EMBL" id="CAA2934939.1"/>
    </source>
</evidence>
<sequence length="54" mass="6370">MKLICFCIPRPLSRILLCLEIETKRSRKFNIRKWIEAMLSWKLHTIGIHGGNCT</sequence>
<dbReference type="EMBL" id="CACTIH010000020">
    <property type="protein sequence ID" value="CAA2934939.1"/>
    <property type="molecule type" value="Genomic_DNA"/>
</dbReference>
<comment type="caution">
    <text evidence="1">The sequence shown here is derived from an EMBL/GenBank/DDBJ whole genome shotgun (WGS) entry which is preliminary data.</text>
</comment>
<dbReference type="Gramene" id="OE9A018185T1">
    <property type="protein sequence ID" value="OE9A018185C1"/>
    <property type="gene ID" value="OE9A018185"/>
</dbReference>
<accession>A0A8S0PC82</accession>
<keyword evidence="2" id="KW-1185">Reference proteome</keyword>
<organism evidence="1 2">
    <name type="scientific">Olea europaea subsp. europaea</name>
    <dbReference type="NCBI Taxonomy" id="158383"/>
    <lineage>
        <taxon>Eukaryota</taxon>
        <taxon>Viridiplantae</taxon>
        <taxon>Streptophyta</taxon>
        <taxon>Embryophyta</taxon>
        <taxon>Tracheophyta</taxon>
        <taxon>Spermatophyta</taxon>
        <taxon>Magnoliopsida</taxon>
        <taxon>eudicotyledons</taxon>
        <taxon>Gunneridae</taxon>
        <taxon>Pentapetalae</taxon>
        <taxon>asterids</taxon>
        <taxon>lamiids</taxon>
        <taxon>Lamiales</taxon>
        <taxon>Oleaceae</taxon>
        <taxon>Oleeae</taxon>
        <taxon>Olea</taxon>
    </lineage>
</organism>
<reference evidence="1 2" key="1">
    <citation type="submission" date="2019-12" db="EMBL/GenBank/DDBJ databases">
        <authorList>
            <person name="Alioto T."/>
            <person name="Alioto T."/>
            <person name="Gomez Garrido J."/>
        </authorList>
    </citation>
    <scope>NUCLEOTIDE SEQUENCE [LARGE SCALE GENOMIC DNA]</scope>
</reference>
<dbReference type="Proteomes" id="UP000594638">
    <property type="component" value="Unassembled WGS sequence"/>
</dbReference>
<name>A0A8S0PC82_OLEEU</name>
<protein>
    <submittedName>
        <fullName evidence="1">Uncharacterized protein</fullName>
    </submittedName>
</protein>
<gene>
    <name evidence="1" type="ORF">OLEA9_A018185</name>
</gene>